<reference evidence="3 4" key="1">
    <citation type="submission" date="2017-02" db="EMBL/GenBank/DDBJ databases">
        <title>Whole genome sequencing of Helicobacter bilis strain AAQJH.</title>
        <authorList>
            <person name="Conlan S."/>
            <person name="Thomas P.J."/>
            <person name="Mullikin J."/>
            <person name="Palmore T.N."/>
            <person name="Frank K.M."/>
            <person name="Segre J.A."/>
        </authorList>
    </citation>
    <scope>NUCLEOTIDE SEQUENCE [LARGE SCALE GENOMIC DNA]</scope>
    <source>
        <strain evidence="3 4">AAQJH</strain>
    </source>
</reference>
<dbReference type="SUPFAM" id="SSF55718">
    <property type="entry name" value="SCP-like"/>
    <property type="match status" value="1"/>
</dbReference>
<gene>
    <name evidence="3" type="ORF">XJ32_01795</name>
</gene>
<evidence type="ECO:0000259" key="1">
    <source>
        <dbReference type="Pfam" id="PF13530"/>
    </source>
</evidence>
<dbReference type="PANTHER" id="PTHR37817">
    <property type="entry name" value="N-ACETYLTRANSFERASE EIS"/>
    <property type="match status" value="1"/>
</dbReference>
<dbReference type="InterPro" id="IPR036527">
    <property type="entry name" value="SCP2_sterol-bd_dom_sf"/>
</dbReference>
<keyword evidence="3" id="KW-0808">Transferase</keyword>
<proteinExistence type="predicted"/>
<dbReference type="AlphaFoldDB" id="A0A1Q2LF59"/>
<dbReference type="EMBL" id="CP019645">
    <property type="protein sequence ID" value="AQQ59048.1"/>
    <property type="molecule type" value="Genomic_DNA"/>
</dbReference>
<dbReference type="Proteomes" id="UP000188298">
    <property type="component" value="Chromosome"/>
</dbReference>
<dbReference type="Gene3D" id="3.40.630.30">
    <property type="match status" value="2"/>
</dbReference>
<dbReference type="InterPro" id="IPR051554">
    <property type="entry name" value="Acetyltransferase_Eis"/>
</dbReference>
<organism evidence="3 4">
    <name type="scientific">Helicobacter bilis</name>
    <dbReference type="NCBI Taxonomy" id="37372"/>
    <lineage>
        <taxon>Bacteria</taxon>
        <taxon>Pseudomonadati</taxon>
        <taxon>Campylobacterota</taxon>
        <taxon>Epsilonproteobacteria</taxon>
        <taxon>Campylobacterales</taxon>
        <taxon>Helicobacteraceae</taxon>
        <taxon>Helicobacter</taxon>
    </lineage>
</organism>
<dbReference type="Pfam" id="PF17668">
    <property type="entry name" value="Acetyltransf_17"/>
    <property type="match status" value="1"/>
</dbReference>
<sequence length="417" mass="48722">MKKSQLKKELTLRQLVADDVEEFNELLRYAFQVTEKDLLTFGWNNAAIKQSKYPVLKNAYVLGWFNKDKLVSQIALYPMQINIYNSIFEMGGITGVATYPEYSGIGLMADLMKEILSTMRKNKQSISCLYPYSIPYYRSRGWEIVSDKMTFSMKDHQTPKVPKVDGIIQRVDCDNKDLIALHDEFAKQTHGCLIRNKLAWDEYWRWDVDDEVIAIYYDSNDKPTGYIVYLLENDVFKIKELVYLNEEAHYGIWGYINAHQSMFDKVKGANYSNHNLAFLLEDGHIKETTQPYIMARIVDVMQFLSQYPFDSINMNVMLCFIVSDPLLEWNNKQFIVQFSPNVKQVKVMERETSSSLEDLGDSIYTLHINIQTLTTMLMGYKRPLYLRQINRLDADDITIDILEEIIPEGKAYFSDYF</sequence>
<dbReference type="KEGG" id="hbl:XJ32_01795"/>
<name>A0A1Q2LF59_9HELI</name>
<evidence type="ECO:0000313" key="4">
    <source>
        <dbReference type="Proteomes" id="UP000188298"/>
    </source>
</evidence>
<dbReference type="Gene3D" id="3.30.1050.10">
    <property type="entry name" value="SCP2 sterol-binding domain"/>
    <property type="match status" value="1"/>
</dbReference>
<feature type="domain" description="Eis-like acetyltransferase" evidence="2">
    <location>
        <begin position="191"/>
        <end position="297"/>
    </location>
</feature>
<dbReference type="InterPro" id="IPR016181">
    <property type="entry name" value="Acyl_CoA_acyltransferase"/>
</dbReference>
<protein>
    <submittedName>
        <fullName evidence="3">GNAT family acetyltransferase</fullName>
    </submittedName>
</protein>
<dbReference type="PANTHER" id="PTHR37817:SF1">
    <property type="entry name" value="N-ACETYLTRANSFERASE EIS"/>
    <property type="match status" value="1"/>
</dbReference>
<dbReference type="Pfam" id="PF13527">
    <property type="entry name" value="Acetyltransf_9"/>
    <property type="match status" value="1"/>
</dbReference>
<dbReference type="SUPFAM" id="SSF55729">
    <property type="entry name" value="Acyl-CoA N-acyltransferases (Nat)"/>
    <property type="match status" value="1"/>
</dbReference>
<accession>A0A1Q2LF59</accession>
<evidence type="ECO:0000313" key="3">
    <source>
        <dbReference type="EMBL" id="AQQ59048.1"/>
    </source>
</evidence>
<dbReference type="InterPro" id="IPR025559">
    <property type="entry name" value="Eis_dom"/>
</dbReference>
<dbReference type="GO" id="GO:0034069">
    <property type="term" value="F:aminoglycoside N-acetyltransferase activity"/>
    <property type="evidence" value="ECO:0007669"/>
    <property type="project" value="TreeGrafter"/>
</dbReference>
<dbReference type="RefSeq" id="WP_077388160.1">
    <property type="nucleotide sequence ID" value="NZ_CALESD010000118.1"/>
</dbReference>
<dbReference type="Pfam" id="PF13530">
    <property type="entry name" value="SCP2_2"/>
    <property type="match status" value="1"/>
</dbReference>
<feature type="domain" description="Enhanced intracellular survival protein" evidence="1">
    <location>
        <begin position="300"/>
        <end position="414"/>
    </location>
</feature>
<dbReference type="GO" id="GO:0030649">
    <property type="term" value="P:aminoglycoside antibiotic catabolic process"/>
    <property type="evidence" value="ECO:0007669"/>
    <property type="project" value="TreeGrafter"/>
</dbReference>
<dbReference type="InterPro" id="IPR041380">
    <property type="entry name" value="Acetyltransf_17"/>
</dbReference>
<evidence type="ECO:0000259" key="2">
    <source>
        <dbReference type="Pfam" id="PF17668"/>
    </source>
</evidence>